<dbReference type="STRING" id="4072.A0A2G2XV42"/>
<evidence type="ECO:0000313" key="3">
    <source>
        <dbReference type="Proteomes" id="UP000222542"/>
    </source>
</evidence>
<organism evidence="2 3">
    <name type="scientific">Capsicum annuum</name>
    <name type="common">Capsicum pepper</name>
    <dbReference type="NCBI Taxonomy" id="4072"/>
    <lineage>
        <taxon>Eukaryota</taxon>
        <taxon>Viridiplantae</taxon>
        <taxon>Streptophyta</taxon>
        <taxon>Embryophyta</taxon>
        <taxon>Tracheophyta</taxon>
        <taxon>Spermatophyta</taxon>
        <taxon>Magnoliopsida</taxon>
        <taxon>eudicotyledons</taxon>
        <taxon>Gunneridae</taxon>
        <taxon>Pentapetalae</taxon>
        <taxon>asterids</taxon>
        <taxon>lamiids</taxon>
        <taxon>Solanales</taxon>
        <taxon>Solanaceae</taxon>
        <taxon>Solanoideae</taxon>
        <taxon>Capsiceae</taxon>
        <taxon>Capsicum</taxon>
    </lineage>
</organism>
<feature type="region of interest" description="Disordered" evidence="1">
    <location>
        <begin position="1"/>
        <end position="61"/>
    </location>
</feature>
<accession>A0A2G2XV42</accession>
<sequence>MSVNPDTPSTTNRDWIFPSQPFNPPRTPARRFSSPYPRTTLFQNSLSPPPPPSNSTSPLRRRISHRHRIVKQESSVRDEIHDKSNDVAVLSEDCPNPGNKTTSVDKKFARLFRRFTVSRQAACIIAVTSLALSLYIG</sequence>
<evidence type="ECO:0000313" key="2">
    <source>
        <dbReference type="EMBL" id="PHT61340.1"/>
    </source>
</evidence>
<proteinExistence type="predicted"/>
<dbReference type="EMBL" id="AYRZ02000178">
    <property type="protein sequence ID" value="PHT61340.1"/>
    <property type="molecule type" value="Genomic_DNA"/>
</dbReference>
<dbReference type="Proteomes" id="UP000222542">
    <property type="component" value="Unassembled WGS sequence"/>
</dbReference>
<protein>
    <submittedName>
        <fullName evidence="2">Uncharacterized protein</fullName>
    </submittedName>
</protein>
<evidence type="ECO:0000256" key="1">
    <source>
        <dbReference type="SAM" id="MobiDB-lite"/>
    </source>
</evidence>
<dbReference type="Gramene" id="PHT61340">
    <property type="protein sequence ID" value="PHT61340"/>
    <property type="gene ID" value="T459_34821"/>
</dbReference>
<comment type="caution">
    <text evidence="2">The sequence shown here is derived from an EMBL/GenBank/DDBJ whole genome shotgun (WGS) entry which is preliminary data.</text>
</comment>
<gene>
    <name evidence="2" type="ORF">T459_34821</name>
</gene>
<feature type="compositionally biased region" description="Polar residues" evidence="1">
    <location>
        <begin position="1"/>
        <end position="13"/>
    </location>
</feature>
<reference evidence="2 3" key="1">
    <citation type="journal article" date="2014" name="Nat. Genet.">
        <title>Genome sequence of the hot pepper provides insights into the evolution of pungency in Capsicum species.</title>
        <authorList>
            <person name="Kim S."/>
            <person name="Park M."/>
            <person name="Yeom S.I."/>
            <person name="Kim Y.M."/>
            <person name="Lee J.M."/>
            <person name="Lee H.A."/>
            <person name="Seo E."/>
            <person name="Choi J."/>
            <person name="Cheong K."/>
            <person name="Kim K.T."/>
            <person name="Jung K."/>
            <person name="Lee G.W."/>
            <person name="Oh S.K."/>
            <person name="Bae C."/>
            <person name="Kim S.B."/>
            <person name="Lee H.Y."/>
            <person name="Kim S.Y."/>
            <person name="Kim M.S."/>
            <person name="Kang B.C."/>
            <person name="Jo Y.D."/>
            <person name="Yang H.B."/>
            <person name="Jeong H.J."/>
            <person name="Kang W.H."/>
            <person name="Kwon J.K."/>
            <person name="Shin C."/>
            <person name="Lim J.Y."/>
            <person name="Park J.H."/>
            <person name="Huh J.H."/>
            <person name="Kim J.S."/>
            <person name="Kim B.D."/>
            <person name="Cohen O."/>
            <person name="Paran I."/>
            <person name="Suh M.C."/>
            <person name="Lee S.B."/>
            <person name="Kim Y.K."/>
            <person name="Shin Y."/>
            <person name="Noh S.J."/>
            <person name="Park J."/>
            <person name="Seo Y.S."/>
            <person name="Kwon S.Y."/>
            <person name="Kim H.A."/>
            <person name="Park J.M."/>
            <person name="Kim H.J."/>
            <person name="Choi S.B."/>
            <person name="Bosland P.W."/>
            <person name="Reeves G."/>
            <person name="Jo S.H."/>
            <person name="Lee B.W."/>
            <person name="Cho H.T."/>
            <person name="Choi H.S."/>
            <person name="Lee M.S."/>
            <person name="Yu Y."/>
            <person name="Do Choi Y."/>
            <person name="Park B.S."/>
            <person name="van Deynze A."/>
            <person name="Ashrafi H."/>
            <person name="Hill T."/>
            <person name="Kim W.T."/>
            <person name="Pai H.S."/>
            <person name="Ahn H.K."/>
            <person name="Yeam I."/>
            <person name="Giovannoni J.J."/>
            <person name="Rose J.K."/>
            <person name="Sorensen I."/>
            <person name="Lee S.J."/>
            <person name="Kim R.W."/>
            <person name="Choi I.Y."/>
            <person name="Choi B.S."/>
            <person name="Lim J.S."/>
            <person name="Lee Y.H."/>
            <person name="Choi D."/>
        </authorList>
    </citation>
    <scope>NUCLEOTIDE SEQUENCE [LARGE SCALE GENOMIC DNA]</scope>
    <source>
        <strain evidence="3">cv. CM334</strain>
    </source>
</reference>
<name>A0A2G2XV42_CAPAN</name>
<reference evidence="2 3" key="2">
    <citation type="journal article" date="2017" name="Genome Biol.">
        <title>New reference genome sequences of hot pepper reveal the massive evolution of plant disease-resistance genes by retroduplication.</title>
        <authorList>
            <person name="Kim S."/>
            <person name="Park J."/>
            <person name="Yeom S.I."/>
            <person name="Kim Y.M."/>
            <person name="Seo E."/>
            <person name="Kim K.T."/>
            <person name="Kim M.S."/>
            <person name="Lee J.M."/>
            <person name="Cheong K."/>
            <person name="Shin H.S."/>
            <person name="Kim S.B."/>
            <person name="Han K."/>
            <person name="Lee J."/>
            <person name="Park M."/>
            <person name="Lee H.A."/>
            <person name="Lee H.Y."/>
            <person name="Lee Y."/>
            <person name="Oh S."/>
            <person name="Lee J.H."/>
            <person name="Choi E."/>
            <person name="Choi E."/>
            <person name="Lee S.E."/>
            <person name="Jeon J."/>
            <person name="Kim H."/>
            <person name="Choi G."/>
            <person name="Song H."/>
            <person name="Lee J."/>
            <person name="Lee S.C."/>
            <person name="Kwon J.K."/>
            <person name="Lee H.Y."/>
            <person name="Koo N."/>
            <person name="Hong Y."/>
            <person name="Kim R.W."/>
            <person name="Kang W.H."/>
            <person name="Huh J.H."/>
            <person name="Kang B.C."/>
            <person name="Yang T.J."/>
            <person name="Lee Y.H."/>
            <person name="Bennetzen J.L."/>
            <person name="Choi D."/>
        </authorList>
    </citation>
    <scope>NUCLEOTIDE SEQUENCE [LARGE SCALE GENOMIC DNA]</scope>
    <source>
        <strain evidence="3">cv. CM334</strain>
    </source>
</reference>
<keyword evidence="3" id="KW-1185">Reference proteome</keyword>
<dbReference type="AlphaFoldDB" id="A0A2G2XV42"/>